<evidence type="ECO:0000256" key="1">
    <source>
        <dbReference type="ARBA" id="ARBA00022690"/>
    </source>
</evidence>
<feature type="domain" description="BPTI/Kunitz inhibitor" evidence="5">
    <location>
        <begin position="34"/>
        <end position="84"/>
    </location>
</feature>
<reference evidence="6" key="1">
    <citation type="submission" date="2020-03" db="EMBL/GenBank/DDBJ databases">
        <title>A transcriptome and proteome of the tick Rhipicephalus microplus shaped by the genetic composition of its hosts and developmental stage.</title>
        <authorList>
            <person name="Garcia G.R."/>
            <person name="Ribeiro J.M.C."/>
            <person name="Maruyama S.R."/>
            <person name="Gardinasse L.G."/>
            <person name="Nelson K."/>
            <person name="Ferreira B.R."/>
            <person name="Andrade T.G."/>
            <person name="Santos I.K.F.M."/>
        </authorList>
    </citation>
    <scope>NUCLEOTIDE SEQUENCE</scope>
    <source>
        <strain evidence="6">NSGR</strain>
        <tissue evidence="6">Salivary glands</tissue>
    </source>
</reference>
<dbReference type="PROSITE" id="PS50279">
    <property type="entry name" value="BPTI_KUNITZ_2"/>
    <property type="match status" value="2"/>
</dbReference>
<sequence>MNISRCLLVILFSVTNAYGLSEKGKWTFRQPAVCTKPPERGPCRANVTYWYFQEKYRECKLFNYGGCGGNGNRFWSEKKCYKRCAAPGKGKLLCSVNPEPKPCKSTFQAWYFDPRDNACHRLPRGMCTDTINRFMFCEKCMKRCSAENAREACKREYKRIREEENSIKQGQSPALVAPEGASAGTPQGQPAAGAGLLVPKPPLQGGTGGQQENSLGPVTQAPNLPQLQLPAPAPGLAGNAGQLRISEQETGEVISGTSAGKGTGRHVTVLPPTVQQTAGNGGALPRDPDVLSPTVAGLGPVSVTNRLEGGGHKHVILVAIVKPTNEDHDTAGLETNKINNYSHTRAQGPSFALPVLKYFFNESVT</sequence>
<feature type="chain" id="PRO_5026258115" evidence="4">
    <location>
        <begin position="20"/>
        <end position="365"/>
    </location>
</feature>
<proteinExistence type="predicted"/>
<keyword evidence="1" id="KW-0646">Protease inhibitor</keyword>
<dbReference type="Pfam" id="PF00014">
    <property type="entry name" value="Kunitz_BPTI"/>
    <property type="match status" value="2"/>
</dbReference>
<dbReference type="EMBL" id="GIKN01004580">
    <property type="protein sequence ID" value="NIE46853.1"/>
    <property type="molecule type" value="Transcribed_RNA"/>
</dbReference>
<organism evidence="6">
    <name type="scientific">Rhipicephalus microplus</name>
    <name type="common">Cattle tick</name>
    <name type="synonym">Boophilus microplus</name>
    <dbReference type="NCBI Taxonomy" id="6941"/>
    <lineage>
        <taxon>Eukaryota</taxon>
        <taxon>Metazoa</taxon>
        <taxon>Ecdysozoa</taxon>
        <taxon>Arthropoda</taxon>
        <taxon>Chelicerata</taxon>
        <taxon>Arachnida</taxon>
        <taxon>Acari</taxon>
        <taxon>Parasitiformes</taxon>
        <taxon>Ixodida</taxon>
        <taxon>Ixodoidea</taxon>
        <taxon>Ixodidae</taxon>
        <taxon>Rhipicephalinae</taxon>
        <taxon>Rhipicephalus</taxon>
        <taxon>Boophilus</taxon>
    </lineage>
</organism>
<feature type="signal peptide" evidence="4">
    <location>
        <begin position="1"/>
        <end position="19"/>
    </location>
</feature>
<evidence type="ECO:0000256" key="2">
    <source>
        <dbReference type="ARBA" id="ARBA00022900"/>
    </source>
</evidence>
<feature type="compositionally biased region" description="Low complexity" evidence="3">
    <location>
        <begin position="180"/>
        <end position="195"/>
    </location>
</feature>
<dbReference type="InterPro" id="IPR036880">
    <property type="entry name" value="Kunitz_BPTI_sf"/>
</dbReference>
<dbReference type="InterPro" id="IPR002223">
    <property type="entry name" value="Kunitz_BPTI"/>
</dbReference>
<keyword evidence="4" id="KW-0732">Signal</keyword>
<evidence type="ECO:0000256" key="4">
    <source>
        <dbReference type="SAM" id="SignalP"/>
    </source>
</evidence>
<keyword evidence="2" id="KW-0722">Serine protease inhibitor</keyword>
<dbReference type="InterPro" id="IPR050098">
    <property type="entry name" value="TFPI/VKTCI-like"/>
</dbReference>
<dbReference type="PRINTS" id="PR00759">
    <property type="entry name" value="BASICPTASE"/>
</dbReference>
<dbReference type="VEuPathDB" id="VectorBase:LOC119167172"/>
<dbReference type="InterPro" id="IPR020901">
    <property type="entry name" value="Prtase_inh_Kunz-CS"/>
</dbReference>
<evidence type="ECO:0000256" key="3">
    <source>
        <dbReference type="SAM" id="MobiDB-lite"/>
    </source>
</evidence>
<dbReference type="OrthoDB" id="4473401at2759"/>
<accession>A0A6G5A9E0</accession>
<feature type="domain" description="BPTI/Kunitz inhibitor" evidence="5">
    <location>
        <begin position="94"/>
        <end position="144"/>
    </location>
</feature>
<dbReference type="SUPFAM" id="SSF57362">
    <property type="entry name" value="BPTI-like"/>
    <property type="match status" value="2"/>
</dbReference>
<dbReference type="PANTHER" id="PTHR10083">
    <property type="entry name" value="KUNITZ-TYPE PROTEASE INHIBITOR-RELATED"/>
    <property type="match status" value="1"/>
</dbReference>
<name>A0A6G5A9E0_RHIMP</name>
<dbReference type="GO" id="GO:0004867">
    <property type="term" value="F:serine-type endopeptidase inhibitor activity"/>
    <property type="evidence" value="ECO:0007669"/>
    <property type="project" value="UniProtKB-KW"/>
</dbReference>
<evidence type="ECO:0000313" key="6">
    <source>
        <dbReference type="EMBL" id="NIE46853.1"/>
    </source>
</evidence>
<dbReference type="AlphaFoldDB" id="A0A6G5A9E0"/>
<dbReference type="Gene3D" id="4.10.410.10">
    <property type="entry name" value="Pancreatic trypsin inhibitor Kunitz domain"/>
    <property type="match status" value="2"/>
</dbReference>
<dbReference type="PROSITE" id="PS00280">
    <property type="entry name" value="BPTI_KUNITZ_1"/>
    <property type="match status" value="1"/>
</dbReference>
<evidence type="ECO:0000259" key="5">
    <source>
        <dbReference type="PROSITE" id="PS50279"/>
    </source>
</evidence>
<dbReference type="SMART" id="SM00131">
    <property type="entry name" value="KU"/>
    <property type="match status" value="2"/>
</dbReference>
<feature type="region of interest" description="Disordered" evidence="3">
    <location>
        <begin position="164"/>
        <end position="221"/>
    </location>
</feature>
<protein>
    <submittedName>
        <fullName evidence="6">Putative bovine pancreatic trypsin inhibitor</fullName>
    </submittedName>
</protein>